<dbReference type="PANTHER" id="PTHR38248:SF2">
    <property type="entry name" value="FUNK1 11"/>
    <property type="match status" value="1"/>
</dbReference>
<dbReference type="AlphaFoldDB" id="A0A2G8S6T0"/>
<dbReference type="Pfam" id="PF17667">
    <property type="entry name" value="Pkinase_fungal"/>
    <property type="match status" value="1"/>
</dbReference>
<dbReference type="Proteomes" id="UP000230002">
    <property type="component" value="Unassembled WGS sequence"/>
</dbReference>
<gene>
    <name evidence="3" type="ORF">GSI_08397</name>
</gene>
<dbReference type="InterPro" id="IPR008266">
    <property type="entry name" value="Tyr_kinase_AS"/>
</dbReference>
<dbReference type="InterPro" id="IPR040976">
    <property type="entry name" value="Pkinase_fungal"/>
</dbReference>
<dbReference type="EMBL" id="AYKW01000022">
    <property type="protein sequence ID" value="PIL29455.1"/>
    <property type="molecule type" value="Genomic_DNA"/>
</dbReference>
<protein>
    <recommendedName>
        <fullName evidence="2">Fungal-type protein kinase domain-containing protein</fullName>
    </recommendedName>
</protein>
<dbReference type="OrthoDB" id="2749390at2759"/>
<accession>A0A2G8S6T0</accession>
<feature type="compositionally biased region" description="Low complexity" evidence="1">
    <location>
        <begin position="286"/>
        <end position="303"/>
    </location>
</feature>
<dbReference type="SUPFAM" id="SSF56112">
    <property type="entry name" value="Protein kinase-like (PK-like)"/>
    <property type="match status" value="1"/>
</dbReference>
<evidence type="ECO:0000313" key="4">
    <source>
        <dbReference type="Proteomes" id="UP000230002"/>
    </source>
</evidence>
<sequence>MLFVNGGEFRVIRWDRSGCIVTEALNYVESPDHTKKLLRFLYAYSQATPEQRGIDTTATRLSKDSCGWQWMQKLAMAHAKDLDHADGTVLDSVPEGFVIKATRDAPASPLFSSNVLAEDPTATTGFADLSSLGDTSSMVTPVFKYVRDLFRESIPETWTCYSLKVCGRDYLVGKPTFAPHGLVGRGTRGYVALEWKTQRFVFLKDAWRPFYHGVDPEGDTLHSLNNAHIPFIPTLVCHGDVNGGGQETHASEYSATGSKKPDVFGPQGKEDRPIAPMPSRPKASRSRSATATSGGPTPTISTSGGAGVGASSGTRSSGTGGRSGKRARSETKDPVEILDGTGLRHLTHYRIVVAQMLALRRIYERQAATHGDAVEQCNILHRDVSVGNILIFPTVKIKVSKTKGQSISVVWGGLLCDWELAKKCPDGHEKHKARQPHRTGTWYYMSVYSVQYPGVPVSIPDELESFFHVLLYLALRYLRSDLESPGIYIDDYFLSSGKGQDGSLLCGALKRQVVTQGELVFNHEPVNFLSVPPPSSESSYDGPPIVDSPPPSPLNQLIQDLLDHFKAHYAVRKYNAGLAVKAQQAQAQPTSERLPSLYDAMKGTSSSAANDDDDDSDDEEADLLSLRRQYGDAQTQARANRKVTEVRVVPAPKIKEPSDEEKRRAASLATHEFVRDLFFSYVRPKVVWPSNDYIGDQLKGYIRTDTTKRPRFEGTMPPITETEDVSAQPGILA</sequence>
<evidence type="ECO:0000256" key="1">
    <source>
        <dbReference type="SAM" id="MobiDB-lite"/>
    </source>
</evidence>
<name>A0A2G8S6T0_9APHY</name>
<feature type="region of interest" description="Disordered" evidence="1">
    <location>
        <begin position="532"/>
        <end position="552"/>
    </location>
</feature>
<dbReference type="GO" id="GO:0004672">
    <property type="term" value="F:protein kinase activity"/>
    <property type="evidence" value="ECO:0007669"/>
    <property type="project" value="InterPro"/>
</dbReference>
<keyword evidence="4" id="KW-1185">Reference proteome</keyword>
<feature type="region of interest" description="Disordered" evidence="1">
    <location>
        <begin position="246"/>
        <end position="333"/>
    </location>
</feature>
<dbReference type="PROSITE" id="PS00109">
    <property type="entry name" value="PROTEIN_KINASE_TYR"/>
    <property type="match status" value="1"/>
</dbReference>
<evidence type="ECO:0000313" key="3">
    <source>
        <dbReference type="EMBL" id="PIL29455.1"/>
    </source>
</evidence>
<reference evidence="3 4" key="1">
    <citation type="journal article" date="2015" name="Sci. Rep.">
        <title>Chromosome-level genome map provides insights into diverse defense mechanisms in the medicinal fungus Ganoderma sinense.</title>
        <authorList>
            <person name="Zhu Y."/>
            <person name="Xu J."/>
            <person name="Sun C."/>
            <person name="Zhou S."/>
            <person name="Xu H."/>
            <person name="Nelson D.R."/>
            <person name="Qian J."/>
            <person name="Song J."/>
            <person name="Luo H."/>
            <person name="Xiang L."/>
            <person name="Li Y."/>
            <person name="Xu Z."/>
            <person name="Ji A."/>
            <person name="Wang L."/>
            <person name="Lu S."/>
            <person name="Hayward A."/>
            <person name="Sun W."/>
            <person name="Li X."/>
            <person name="Schwartz D.C."/>
            <person name="Wang Y."/>
            <person name="Chen S."/>
        </authorList>
    </citation>
    <scope>NUCLEOTIDE SEQUENCE [LARGE SCALE GENOMIC DNA]</scope>
    <source>
        <strain evidence="3 4">ZZ0214-1</strain>
    </source>
</reference>
<feature type="domain" description="Fungal-type protein kinase" evidence="2">
    <location>
        <begin position="171"/>
        <end position="473"/>
    </location>
</feature>
<dbReference type="InterPro" id="IPR011009">
    <property type="entry name" value="Kinase-like_dom_sf"/>
</dbReference>
<evidence type="ECO:0000259" key="2">
    <source>
        <dbReference type="Pfam" id="PF17667"/>
    </source>
</evidence>
<feature type="region of interest" description="Disordered" evidence="1">
    <location>
        <begin position="709"/>
        <end position="733"/>
    </location>
</feature>
<comment type="caution">
    <text evidence="3">The sequence shown here is derived from an EMBL/GenBank/DDBJ whole genome shotgun (WGS) entry which is preliminary data.</text>
</comment>
<proteinExistence type="predicted"/>
<organism evidence="3 4">
    <name type="scientific">Ganoderma sinense ZZ0214-1</name>
    <dbReference type="NCBI Taxonomy" id="1077348"/>
    <lineage>
        <taxon>Eukaryota</taxon>
        <taxon>Fungi</taxon>
        <taxon>Dikarya</taxon>
        <taxon>Basidiomycota</taxon>
        <taxon>Agaricomycotina</taxon>
        <taxon>Agaricomycetes</taxon>
        <taxon>Polyporales</taxon>
        <taxon>Polyporaceae</taxon>
        <taxon>Ganoderma</taxon>
    </lineage>
</organism>
<dbReference type="Gene3D" id="1.10.510.10">
    <property type="entry name" value="Transferase(Phosphotransferase) domain 1"/>
    <property type="match status" value="1"/>
</dbReference>
<dbReference type="PANTHER" id="PTHR38248">
    <property type="entry name" value="FUNK1 6"/>
    <property type="match status" value="1"/>
</dbReference>